<accession>A0A9Q6HS22</accession>
<sequence length="670" mass="75097">MSANNHKVHNETQSTEGLISVSHPLAAEVGKKVLEQGGNAMDAVIAIQLSLNVVEPFTSGIGGGGYLLYFDNTTKEITAFDARETAPADIDRQFYLDDKGQHKTFFELSTHGKTVAVPAIPKLFEYIHAKYSNLSLEDLINPAIEQAEKGHRANWATEKYSWHQIERIHKFAETRKVYTNAHDDYFHEGDWVTLPDLAKTFRILRDEGFSAFYKGDIANQLVNIVRENGGTMTEKDLAAYDIRIKQPISANYRGYDIHAMGPSSSGGITTIQILKLLEQFDIQSMGPRSTDYLNHLIQAMHIAYSDRAHYLADDDFYDIPVDALIDEGYLKERSNLIQGNRANFDIEHGTSIPSSIAHTDVDEKHTETTHFSVTDQYGNVASFTTSIGMIYGSGMTVPGYGVLLNTTIDGFDVVTGGINEIEPRKRSLSNMAPTIVTKNGKPILEVGAPGAISIIASVVQTLINVIDFDMTIQQAIDEPRIYSSNPSRIEWEPQFTQSTILKLIAKGHAFERKPEIYIGDVHGLQIDEKTNAASGGADDTREGVIIGGDVYIVRDKPSVIKFKDEADYNVTLNRVALPLYHDQTLISEQRYWLRQDVAIDVFSNDISHIENHACQKFDNQSYIDIVVFAEALGYQVEIKNNHISLFKDYEQRVDEEEAAYYRYDKESITR</sequence>
<dbReference type="InterPro" id="IPR051792">
    <property type="entry name" value="GGT_bact"/>
</dbReference>
<proteinExistence type="inferred from homology"/>
<dbReference type="GO" id="GO:0006750">
    <property type="term" value="P:glutathione biosynthetic process"/>
    <property type="evidence" value="ECO:0007669"/>
    <property type="project" value="UniProtKB-KW"/>
</dbReference>
<evidence type="ECO:0000256" key="10">
    <source>
        <dbReference type="PIRSR" id="PIRSR600101-2"/>
    </source>
</evidence>
<dbReference type="InterPro" id="IPR043138">
    <property type="entry name" value="GGT_lsub"/>
</dbReference>
<comment type="catalytic activity">
    <reaction evidence="8 11">
        <text>an N-terminal (5-L-glutamyl)-[peptide] + an alpha-amino acid = 5-L-glutamyl amino acid + an N-terminal L-alpha-aminoacyl-[peptide]</text>
        <dbReference type="Rhea" id="RHEA:23904"/>
        <dbReference type="Rhea" id="RHEA-COMP:9780"/>
        <dbReference type="Rhea" id="RHEA-COMP:9795"/>
        <dbReference type="ChEBI" id="CHEBI:77644"/>
        <dbReference type="ChEBI" id="CHEBI:78597"/>
        <dbReference type="ChEBI" id="CHEBI:78599"/>
        <dbReference type="ChEBI" id="CHEBI:78608"/>
        <dbReference type="EC" id="2.3.2.2"/>
    </reaction>
</comment>
<dbReference type="InterPro" id="IPR029055">
    <property type="entry name" value="Ntn_hydrolases_N"/>
</dbReference>
<evidence type="ECO:0000256" key="5">
    <source>
        <dbReference type="ARBA" id="ARBA00022801"/>
    </source>
</evidence>
<protein>
    <recommendedName>
        <fullName evidence="11">Glutathione hydrolase proenzyme</fullName>
        <ecNumber evidence="11">2.3.2.2</ecNumber>
        <ecNumber evidence="11">3.4.19.13</ecNumber>
    </recommendedName>
    <component>
        <recommendedName>
            <fullName evidence="11">Glutathione hydrolase large chain</fullName>
        </recommendedName>
    </component>
    <component>
        <recommendedName>
            <fullName evidence="11">Glutathione hydrolase small chain</fullName>
        </recommendedName>
    </component>
</protein>
<evidence type="ECO:0000256" key="9">
    <source>
        <dbReference type="PIRSR" id="PIRSR600101-1"/>
    </source>
</evidence>
<dbReference type="EMBL" id="PZFQ01000001">
    <property type="protein sequence ID" value="PTI77690.1"/>
    <property type="molecule type" value="Genomic_DNA"/>
</dbReference>
<dbReference type="PANTHER" id="PTHR43199">
    <property type="entry name" value="GLUTATHIONE HYDROLASE"/>
    <property type="match status" value="1"/>
</dbReference>
<dbReference type="NCBIfam" id="TIGR00066">
    <property type="entry name" value="g_glut_trans"/>
    <property type="match status" value="1"/>
</dbReference>
<dbReference type="AlphaFoldDB" id="A0A9Q6HS22"/>
<dbReference type="Gene3D" id="3.60.20.40">
    <property type="match status" value="1"/>
</dbReference>
<evidence type="ECO:0000256" key="4">
    <source>
        <dbReference type="ARBA" id="ARBA00022679"/>
    </source>
</evidence>
<keyword evidence="5 11" id="KW-0378">Hydrolase</keyword>
<comment type="catalytic activity">
    <reaction evidence="2 11">
        <text>glutathione + H2O = L-cysteinylglycine + L-glutamate</text>
        <dbReference type="Rhea" id="RHEA:28807"/>
        <dbReference type="ChEBI" id="CHEBI:15377"/>
        <dbReference type="ChEBI" id="CHEBI:29985"/>
        <dbReference type="ChEBI" id="CHEBI:57925"/>
        <dbReference type="ChEBI" id="CHEBI:61694"/>
        <dbReference type="EC" id="3.4.19.13"/>
    </reaction>
</comment>
<dbReference type="Proteomes" id="UP000241960">
    <property type="component" value="Unassembled WGS sequence"/>
</dbReference>
<evidence type="ECO:0000313" key="13">
    <source>
        <dbReference type="Proteomes" id="UP000241960"/>
    </source>
</evidence>
<dbReference type="PRINTS" id="PR01210">
    <property type="entry name" value="GGTRANSPTASE"/>
</dbReference>
<organism evidence="12 13">
    <name type="scientific">Staphylococcus succinus</name>
    <dbReference type="NCBI Taxonomy" id="61015"/>
    <lineage>
        <taxon>Bacteria</taxon>
        <taxon>Bacillati</taxon>
        <taxon>Bacillota</taxon>
        <taxon>Bacilli</taxon>
        <taxon>Bacillales</taxon>
        <taxon>Staphylococcaceae</taxon>
        <taxon>Staphylococcus</taxon>
    </lineage>
</organism>
<dbReference type="GO" id="GO:0006751">
    <property type="term" value="P:glutathione catabolic process"/>
    <property type="evidence" value="ECO:0007669"/>
    <property type="project" value="UniProtKB-UniRule"/>
</dbReference>
<dbReference type="GO" id="GO:0103068">
    <property type="term" value="F:leukotriene C4 gamma-glutamyl transferase activity"/>
    <property type="evidence" value="ECO:0007669"/>
    <property type="project" value="UniProtKB-EC"/>
</dbReference>
<keyword evidence="11" id="KW-0317">Glutathione biosynthesis</keyword>
<keyword evidence="4 11" id="KW-0808">Transferase</keyword>
<keyword evidence="7 11" id="KW-0012">Acyltransferase</keyword>
<dbReference type="PANTHER" id="PTHR43199:SF1">
    <property type="entry name" value="GLUTATHIONE HYDROLASE PROENZYME"/>
    <property type="match status" value="1"/>
</dbReference>
<evidence type="ECO:0000256" key="7">
    <source>
        <dbReference type="ARBA" id="ARBA00023315"/>
    </source>
</evidence>
<evidence type="ECO:0000256" key="2">
    <source>
        <dbReference type="ARBA" id="ARBA00001089"/>
    </source>
</evidence>
<comment type="pathway">
    <text evidence="11">Sulfur metabolism; glutathione metabolism.</text>
</comment>
<dbReference type="InterPro" id="IPR000101">
    <property type="entry name" value="GGT_peptidase"/>
</dbReference>
<dbReference type="InterPro" id="IPR043137">
    <property type="entry name" value="GGT_ssub_C"/>
</dbReference>
<evidence type="ECO:0000256" key="1">
    <source>
        <dbReference type="ARBA" id="ARBA00001049"/>
    </source>
</evidence>
<dbReference type="Pfam" id="PF01019">
    <property type="entry name" value="G_glu_transpept"/>
    <property type="match status" value="1"/>
</dbReference>
<comment type="catalytic activity">
    <reaction evidence="1 11">
        <text>an S-substituted glutathione + H2O = an S-substituted L-cysteinylglycine + L-glutamate</text>
        <dbReference type="Rhea" id="RHEA:59468"/>
        <dbReference type="ChEBI" id="CHEBI:15377"/>
        <dbReference type="ChEBI" id="CHEBI:29985"/>
        <dbReference type="ChEBI" id="CHEBI:90779"/>
        <dbReference type="ChEBI" id="CHEBI:143103"/>
        <dbReference type="EC" id="3.4.19.13"/>
    </reaction>
</comment>
<keyword evidence="6 11" id="KW-0865">Zymogen</keyword>
<dbReference type="GO" id="GO:0036374">
    <property type="term" value="F:glutathione hydrolase activity"/>
    <property type="evidence" value="ECO:0007669"/>
    <property type="project" value="UniProtKB-UniRule"/>
</dbReference>
<reference evidence="12 13" key="1">
    <citation type="journal article" date="2016" name="Front. Microbiol.">
        <title>Comprehensive Phylogenetic Analysis of Bovine Non-aureus Staphylococci Species Based on Whole-Genome Sequencing.</title>
        <authorList>
            <person name="Naushad S."/>
            <person name="Barkema H.W."/>
            <person name="Luby C."/>
            <person name="Condas L.A."/>
            <person name="Nobrega D.B."/>
            <person name="Carson D.A."/>
            <person name="De Buck J."/>
        </authorList>
    </citation>
    <scope>NUCLEOTIDE SEQUENCE [LARGE SCALE GENOMIC DNA]</scope>
    <source>
        <strain evidence="12 13">SNUC 1231</strain>
    </source>
</reference>
<name>A0A9Q6HS22_9STAP</name>
<dbReference type="RefSeq" id="WP_107544698.1">
    <property type="nucleotide sequence ID" value="NZ_JAMWUX010000003.1"/>
</dbReference>
<dbReference type="Gene3D" id="1.10.246.130">
    <property type="match status" value="1"/>
</dbReference>
<comment type="caution">
    <text evidence="12">The sequence shown here is derived from an EMBL/GenBank/DDBJ whole genome shotgun (WGS) entry which is preliminary data.</text>
</comment>
<dbReference type="EC" id="3.4.19.13" evidence="11"/>
<evidence type="ECO:0000256" key="6">
    <source>
        <dbReference type="ARBA" id="ARBA00023145"/>
    </source>
</evidence>
<feature type="binding site" evidence="10">
    <location>
        <position position="451"/>
    </location>
    <ligand>
        <name>L-glutamate</name>
        <dbReference type="ChEBI" id="CHEBI:29985"/>
    </ligand>
</feature>
<comment type="subunit">
    <text evidence="11">This enzyme consists of two polypeptide chains, which are synthesized in precursor form from a single polypeptide.</text>
</comment>
<evidence type="ECO:0000256" key="8">
    <source>
        <dbReference type="ARBA" id="ARBA00047417"/>
    </source>
</evidence>
<feature type="active site" description="Nucleophile" evidence="9">
    <location>
        <position position="368"/>
    </location>
</feature>
<comment type="PTM">
    <text evidence="11">Cleaved by autocatalysis into a large and a small subunit.</text>
</comment>
<feature type="binding site" evidence="10">
    <location>
        <position position="83"/>
    </location>
    <ligand>
        <name>L-glutamate</name>
        <dbReference type="ChEBI" id="CHEBI:29985"/>
    </ligand>
</feature>
<dbReference type="EC" id="2.3.2.2" evidence="11"/>
<dbReference type="SUPFAM" id="SSF56235">
    <property type="entry name" value="N-terminal nucleophile aminohydrolases (Ntn hydrolases)"/>
    <property type="match status" value="1"/>
</dbReference>
<gene>
    <name evidence="12" type="primary">ggt</name>
    <name evidence="12" type="ORF">BU058_00340</name>
</gene>
<comment type="similarity">
    <text evidence="3 11">Belongs to the gamma-glutamyltransferase family.</text>
</comment>
<evidence type="ECO:0000256" key="3">
    <source>
        <dbReference type="ARBA" id="ARBA00009381"/>
    </source>
</evidence>
<evidence type="ECO:0000313" key="12">
    <source>
        <dbReference type="EMBL" id="PTI77690.1"/>
    </source>
</evidence>
<evidence type="ECO:0000256" key="11">
    <source>
        <dbReference type="RuleBase" id="RU368036"/>
    </source>
</evidence>